<keyword evidence="4 7" id="KW-0812">Transmembrane</keyword>
<gene>
    <name evidence="8" type="ORF">G3I67_05135</name>
</gene>
<feature type="transmembrane region" description="Helical" evidence="7">
    <location>
        <begin position="73"/>
        <end position="91"/>
    </location>
</feature>
<sequence length="137" mass="14098">MFNALQNPLALLGRLLMAYLFLPAGLAKISGFDYMTQYVASAGLPAPALGVVIAIVVEVIGGAALVLGLGTRLAALVLAVFTVVAAVAFHPYWSVPAESQMIVSLLFNKNIAIAGGLLVLAAFGGGAWSLEAKRTAK</sequence>
<dbReference type="InterPro" id="IPR032808">
    <property type="entry name" value="DoxX"/>
</dbReference>
<keyword evidence="3" id="KW-1003">Cell membrane</keyword>
<reference evidence="8" key="1">
    <citation type="submission" date="2020-02" db="EMBL/GenBank/DDBJ databases">
        <authorList>
            <person name="Chen W.-M."/>
        </authorList>
    </citation>
    <scope>NUCLEOTIDE SEQUENCE</scope>
    <source>
        <strain evidence="8">NBD-18</strain>
    </source>
</reference>
<evidence type="ECO:0000256" key="6">
    <source>
        <dbReference type="ARBA" id="ARBA00023136"/>
    </source>
</evidence>
<proteinExistence type="inferred from homology"/>
<dbReference type="EMBL" id="JAAGRN010000003">
    <property type="protein sequence ID" value="NDY82613.1"/>
    <property type="molecule type" value="Genomic_DNA"/>
</dbReference>
<dbReference type="GO" id="GO:0005886">
    <property type="term" value="C:plasma membrane"/>
    <property type="evidence" value="ECO:0007669"/>
    <property type="project" value="UniProtKB-SubCell"/>
</dbReference>
<comment type="subcellular location">
    <subcellularLocation>
        <location evidence="1">Cell membrane</location>
        <topology evidence="1">Multi-pass membrane protein</topology>
    </subcellularLocation>
</comment>
<accession>A0A6B2QX95</accession>
<dbReference type="PANTHER" id="PTHR33452">
    <property type="entry name" value="OXIDOREDUCTASE CATD-RELATED"/>
    <property type="match status" value="1"/>
</dbReference>
<dbReference type="PANTHER" id="PTHR33452:SF1">
    <property type="entry name" value="INNER MEMBRANE PROTEIN YPHA-RELATED"/>
    <property type="match status" value="1"/>
</dbReference>
<keyword evidence="6 7" id="KW-0472">Membrane</keyword>
<comment type="caution">
    <text evidence="8">The sequence shown here is derived from an EMBL/GenBank/DDBJ whole genome shotgun (WGS) entry which is preliminary data.</text>
</comment>
<evidence type="ECO:0000256" key="7">
    <source>
        <dbReference type="SAM" id="Phobius"/>
    </source>
</evidence>
<evidence type="ECO:0000256" key="4">
    <source>
        <dbReference type="ARBA" id="ARBA00022692"/>
    </source>
</evidence>
<feature type="transmembrane region" description="Helical" evidence="7">
    <location>
        <begin position="43"/>
        <end position="66"/>
    </location>
</feature>
<evidence type="ECO:0000256" key="1">
    <source>
        <dbReference type="ARBA" id="ARBA00004651"/>
    </source>
</evidence>
<comment type="similarity">
    <text evidence="2">Belongs to the DoxX family.</text>
</comment>
<name>A0A6B2QX95_9BURK</name>
<organism evidence="8">
    <name type="scientific">Sheuella amnicola</name>
    <dbReference type="NCBI Taxonomy" id="2707330"/>
    <lineage>
        <taxon>Bacteria</taxon>
        <taxon>Pseudomonadati</taxon>
        <taxon>Pseudomonadota</taxon>
        <taxon>Betaproteobacteria</taxon>
        <taxon>Burkholderiales</taxon>
        <taxon>Alcaligenaceae</taxon>
        <taxon>Sheuella</taxon>
    </lineage>
</organism>
<feature type="transmembrane region" description="Helical" evidence="7">
    <location>
        <begin position="111"/>
        <end position="130"/>
    </location>
</feature>
<evidence type="ECO:0000256" key="2">
    <source>
        <dbReference type="ARBA" id="ARBA00006679"/>
    </source>
</evidence>
<evidence type="ECO:0000256" key="5">
    <source>
        <dbReference type="ARBA" id="ARBA00022989"/>
    </source>
</evidence>
<keyword evidence="5 7" id="KW-1133">Transmembrane helix</keyword>
<protein>
    <submittedName>
        <fullName evidence="8">DoxX family protein</fullName>
    </submittedName>
</protein>
<dbReference type="RefSeq" id="WP_163652234.1">
    <property type="nucleotide sequence ID" value="NZ_JAAGRN010000003.1"/>
</dbReference>
<dbReference type="InterPro" id="IPR051907">
    <property type="entry name" value="DoxX-like_oxidoreductase"/>
</dbReference>
<dbReference type="Pfam" id="PF07681">
    <property type="entry name" value="DoxX"/>
    <property type="match status" value="1"/>
</dbReference>
<dbReference type="AlphaFoldDB" id="A0A6B2QX95"/>
<evidence type="ECO:0000256" key="3">
    <source>
        <dbReference type="ARBA" id="ARBA00022475"/>
    </source>
</evidence>
<evidence type="ECO:0000313" key="8">
    <source>
        <dbReference type="EMBL" id="NDY82613.1"/>
    </source>
</evidence>